<keyword evidence="2" id="KW-0012">Acyltransferase</keyword>
<dbReference type="InterPro" id="IPR016181">
    <property type="entry name" value="Acyl_CoA_acyltransferase"/>
</dbReference>
<dbReference type="GO" id="GO:0008080">
    <property type="term" value="F:N-acetyltransferase activity"/>
    <property type="evidence" value="ECO:0007669"/>
    <property type="project" value="InterPro"/>
</dbReference>
<evidence type="ECO:0000259" key="3">
    <source>
        <dbReference type="PROSITE" id="PS51186"/>
    </source>
</evidence>
<gene>
    <name evidence="4" type="ORF">EGO53_03485</name>
</gene>
<dbReference type="RefSeq" id="WP_142814707.1">
    <property type="nucleotide sequence ID" value="NZ_CAMITQ010000005.1"/>
</dbReference>
<reference evidence="4 5" key="1">
    <citation type="submission" date="2018-11" db="EMBL/GenBank/DDBJ databases">
        <title>The first complete genome of Serratia liquefaciens isolated from metalophyte plant revel distinctness adaptive mechanisms in an extreme habitat.</title>
        <authorList>
            <person name="Caneschi W.L."/>
            <person name="Sanchez A.B."/>
            <person name="Felestrino E.B."/>
            <person name="Assis R.A.B."/>
            <person name="Lemes C.G.C."/>
            <person name="Cordeiro I.F."/>
            <person name="Fonseca N.P."/>
            <person name="Villa M."/>
            <person name="Vieira I.T."/>
            <person name="Moraes L.A."/>
            <person name="Kamino L.H.Y."/>
            <person name="do Carmo F."/>
            <person name="Garcia C.M."/>
            <person name="Almeida N.F."/>
            <person name="Silva R.S."/>
            <person name="Ferro J.A."/>
            <person name="Ferro M.I.T."/>
            <person name="Varani A.M."/>
            <person name="Ferreira R.M."/>
            <person name="dos Santos V.L."/>
            <person name="Silva U.C."/>
            <person name="Setubal J.C."/>
            <person name="Moreira L.M."/>
        </authorList>
    </citation>
    <scope>NUCLEOTIDE SEQUENCE [LARGE SCALE GENOMIC DNA]</scope>
    <source>
        <strain evidence="4 5">FG3</strain>
    </source>
</reference>
<name>A0A515CRV5_SERLI</name>
<dbReference type="PANTHER" id="PTHR43626">
    <property type="entry name" value="ACYL-COA N-ACYLTRANSFERASE"/>
    <property type="match status" value="1"/>
</dbReference>
<sequence length="146" mass="16611">MEIVTDPNRYGVDWSQLAALLEAAGLGQRDPQVLQRVYQHSQFCYWGYRDGRLMATAHAISDMTSVAYLADVAIHPDFQGLGLGRQLMDRVMQDLAPLGKVFIYSVPDKLAFYKKYRFRELTTGMVYADSAALERLEQNGYLRNPL</sequence>
<proteinExistence type="predicted"/>
<dbReference type="InterPro" id="IPR000182">
    <property type="entry name" value="GNAT_dom"/>
</dbReference>
<dbReference type="Proteomes" id="UP000317572">
    <property type="component" value="Chromosome"/>
</dbReference>
<dbReference type="AlphaFoldDB" id="A0A515CRV5"/>
<dbReference type="STRING" id="614.XJ20_05585"/>
<dbReference type="EMBL" id="CP033893">
    <property type="protein sequence ID" value="QDL30905.1"/>
    <property type="molecule type" value="Genomic_DNA"/>
</dbReference>
<dbReference type="SUPFAM" id="SSF55729">
    <property type="entry name" value="Acyl-CoA N-acyltransferases (Nat)"/>
    <property type="match status" value="1"/>
</dbReference>
<feature type="domain" description="N-acetyltransferase" evidence="3">
    <location>
        <begin position="1"/>
        <end position="146"/>
    </location>
</feature>
<evidence type="ECO:0000256" key="1">
    <source>
        <dbReference type="ARBA" id="ARBA00022679"/>
    </source>
</evidence>
<accession>A0A515CRV5</accession>
<dbReference type="Gene3D" id="3.40.630.30">
    <property type="match status" value="1"/>
</dbReference>
<organism evidence="4 5">
    <name type="scientific">Serratia liquefaciens</name>
    <dbReference type="NCBI Taxonomy" id="614"/>
    <lineage>
        <taxon>Bacteria</taxon>
        <taxon>Pseudomonadati</taxon>
        <taxon>Pseudomonadota</taxon>
        <taxon>Gammaproteobacteria</taxon>
        <taxon>Enterobacterales</taxon>
        <taxon>Yersiniaceae</taxon>
        <taxon>Serratia</taxon>
    </lineage>
</organism>
<dbReference type="CDD" id="cd04301">
    <property type="entry name" value="NAT_SF"/>
    <property type="match status" value="1"/>
</dbReference>
<dbReference type="PROSITE" id="PS51186">
    <property type="entry name" value="GNAT"/>
    <property type="match status" value="1"/>
</dbReference>
<evidence type="ECO:0000256" key="2">
    <source>
        <dbReference type="ARBA" id="ARBA00023315"/>
    </source>
</evidence>
<keyword evidence="1 4" id="KW-0808">Transferase</keyword>
<protein>
    <submittedName>
        <fullName evidence="4">N-acetyltransferase</fullName>
    </submittedName>
</protein>
<dbReference type="GO" id="GO:0005737">
    <property type="term" value="C:cytoplasm"/>
    <property type="evidence" value="ECO:0007669"/>
    <property type="project" value="TreeGrafter"/>
</dbReference>
<evidence type="ECO:0000313" key="4">
    <source>
        <dbReference type="EMBL" id="QDL30905.1"/>
    </source>
</evidence>
<dbReference type="Pfam" id="PF00583">
    <property type="entry name" value="Acetyltransf_1"/>
    <property type="match status" value="1"/>
</dbReference>
<evidence type="ECO:0000313" key="5">
    <source>
        <dbReference type="Proteomes" id="UP000317572"/>
    </source>
</evidence>
<dbReference type="InterPro" id="IPR045039">
    <property type="entry name" value="NSI-like"/>
</dbReference>
<dbReference type="PANTHER" id="PTHR43626:SF4">
    <property type="entry name" value="GCN5-RELATED N-ACETYLTRANSFERASE 2, CHLOROPLASTIC"/>
    <property type="match status" value="1"/>
</dbReference>